<gene>
    <name evidence="1" type="ORF">OB959_05190</name>
</gene>
<dbReference type="Proteomes" id="UP001168216">
    <property type="component" value="Unassembled WGS sequence"/>
</dbReference>
<protein>
    <submittedName>
        <fullName evidence="1">DUF600 family protein</fullName>
    </submittedName>
</protein>
<comment type="caution">
    <text evidence="1">The sequence shown here is derived from an EMBL/GenBank/DDBJ whole genome shotgun (WGS) entry which is preliminary data.</text>
</comment>
<evidence type="ECO:0000313" key="2">
    <source>
        <dbReference type="Proteomes" id="UP001168216"/>
    </source>
</evidence>
<reference evidence="1" key="1">
    <citation type="submission" date="2023-08" db="EMBL/GenBank/DDBJ databases">
        <title>WGS of Aeromonas isolates.</title>
        <authorList>
            <person name="Lee H."/>
        </authorList>
    </citation>
    <scope>NUCLEOTIDE SEQUENCE</scope>
    <source>
        <strain evidence="1">SL22</strain>
    </source>
</reference>
<accession>A0AAW7HZ33</accession>
<dbReference type="EMBL" id="JAOPLV010000001">
    <property type="protein sequence ID" value="MDM5139198.1"/>
    <property type="molecule type" value="Genomic_DNA"/>
</dbReference>
<dbReference type="RefSeq" id="WP_082038441.1">
    <property type="nucleotide sequence ID" value="NZ_JAOPLV010000001.1"/>
</dbReference>
<dbReference type="Pfam" id="PF04634">
    <property type="entry name" value="YezG-like"/>
    <property type="match status" value="1"/>
</dbReference>
<sequence length="110" mass="12554">MRTDQEIYNDIGSILLSIAPDDAKKIILCAKLEPESDSGEFTYDYIDNHGGQHWITETRDASEKLLDLLVELRGVLVDAFKSQEKSFWHSCEISINIDDLKINITFGYND</sequence>
<dbReference type="InterPro" id="IPR006728">
    <property type="entry name" value="YezG-like"/>
</dbReference>
<proteinExistence type="predicted"/>
<dbReference type="InterPro" id="IPR036170">
    <property type="entry name" value="YezG-like_sf"/>
</dbReference>
<name>A0AAW7HZ33_9GAMM</name>
<organism evidence="1 2">
    <name type="scientific">Aeromonas bestiarum</name>
    <dbReference type="NCBI Taxonomy" id="105751"/>
    <lineage>
        <taxon>Bacteria</taxon>
        <taxon>Pseudomonadati</taxon>
        <taxon>Pseudomonadota</taxon>
        <taxon>Gammaproteobacteria</taxon>
        <taxon>Aeromonadales</taxon>
        <taxon>Aeromonadaceae</taxon>
        <taxon>Aeromonas</taxon>
    </lineage>
</organism>
<evidence type="ECO:0000313" key="1">
    <source>
        <dbReference type="EMBL" id="MDM5139198.1"/>
    </source>
</evidence>
<dbReference type="AlphaFoldDB" id="A0AAW7HZ33"/>
<dbReference type="SUPFAM" id="SSF160424">
    <property type="entry name" value="BH3703-like"/>
    <property type="match status" value="1"/>
</dbReference>
<dbReference type="Gene3D" id="3.30.500.20">
    <property type="entry name" value="BH3703-like domains"/>
    <property type="match status" value="1"/>
</dbReference>